<evidence type="ECO:0000256" key="3">
    <source>
        <dbReference type="ARBA" id="ARBA00005179"/>
    </source>
</evidence>
<comment type="similarity">
    <text evidence="4">Belongs to the cytochrome P450 family.</text>
</comment>
<keyword evidence="9 12" id="KW-0503">Monooxygenase</keyword>
<evidence type="ECO:0000313" key="12">
    <source>
        <dbReference type="EMBL" id="AGN73101.1"/>
    </source>
</evidence>
<dbReference type="GO" id="GO:0020037">
    <property type="term" value="F:heme binding"/>
    <property type="evidence" value="ECO:0007669"/>
    <property type="project" value="InterPro"/>
</dbReference>
<dbReference type="AlphaFoldDB" id="R9URF2"/>
<evidence type="ECO:0000256" key="2">
    <source>
        <dbReference type="ARBA" id="ARBA00004167"/>
    </source>
</evidence>
<comment type="cofactor">
    <cofactor evidence="1">
        <name>heme</name>
        <dbReference type="ChEBI" id="CHEBI:30413"/>
    </cofactor>
</comment>
<evidence type="ECO:0000256" key="5">
    <source>
        <dbReference type="ARBA" id="ARBA00022617"/>
    </source>
</evidence>
<accession>R9URF2</accession>
<dbReference type="EMBL" id="KC970575">
    <property type="protein sequence ID" value="AGN73101.1"/>
    <property type="molecule type" value="Genomic_DNA"/>
</dbReference>
<dbReference type="PANTHER" id="PTHR46206">
    <property type="entry name" value="CYTOCHROME P450"/>
    <property type="match status" value="1"/>
</dbReference>
<dbReference type="GO" id="GO:0016705">
    <property type="term" value="F:oxidoreductase activity, acting on paired donors, with incorporation or reduction of molecular oxygen"/>
    <property type="evidence" value="ECO:0007669"/>
    <property type="project" value="InterPro"/>
</dbReference>
<dbReference type="SUPFAM" id="SSF48264">
    <property type="entry name" value="Cytochrome P450"/>
    <property type="match status" value="1"/>
</dbReference>
<dbReference type="InterPro" id="IPR036396">
    <property type="entry name" value="Cyt_P450_sf"/>
</dbReference>
<reference evidence="12" key="1">
    <citation type="journal article" date="2013" name="Toxins">
        <title>Currencies of mutualisms: sources of alkaloid genes in vertically transmitted epichloae.</title>
        <authorList>
            <person name="Schardl C.L."/>
            <person name="Young C.A."/>
            <person name="Pan J."/>
            <person name="Florea S."/>
            <person name="Takach J.E."/>
            <person name="Panaccione D.G."/>
            <person name="Farman M.L."/>
            <person name="Webb J.S."/>
            <person name="Jaromczyk J."/>
            <person name="Charlton N.D."/>
            <person name="Nagabhyru P."/>
            <person name="Chen L."/>
            <person name="Shi C."/>
            <person name="Leuchtmann A."/>
        </authorList>
    </citation>
    <scope>NUCLEOTIDE SEQUENCE</scope>
    <source>
        <strain evidence="12">E899</strain>
    </source>
</reference>
<dbReference type="Gene3D" id="1.10.630.10">
    <property type="entry name" value="Cytochrome P450"/>
    <property type="match status" value="1"/>
</dbReference>
<protein>
    <submittedName>
        <fullName evidence="12">p450 monooxygenase-like protein</fullName>
    </submittedName>
</protein>
<organism evidence="12">
    <name type="scientific">Epichloe aotearoae</name>
    <name type="common">Endophyte fungus</name>
    <name type="synonym">Neotyphodium aotearoae</name>
    <dbReference type="NCBI Taxonomy" id="170559"/>
    <lineage>
        <taxon>Eukaryota</taxon>
        <taxon>Fungi</taxon>
        <taxon>Dikarya</taxon>
        <taxon>Ascomycota</taxon>
        <taxon>Pezizomycotina</taxon>
        <taxon>Sordariomycetes</taxon>
        <taxon>Hypocreomycetidae</taxon>
        <taxon>Hypocreales</taxon>
        <taxon>Clavicipitaceae</taxon>
        <taxon>Epichloe</taxon>
    </lineage>
</organism>
<evidence type="ECO:0000256" key="6">
    <source>
        <dbReference type="ARBA" id="ARBA00022723"/>
    </source>
</evidence>
<evidence type="ECO:0000256" key="4">
    <source>
        <dbReference type="ARBA" id="ARBA00010617"/>
    </source>
</evidence>
<evidence type="ECO:0000256" key="1">
    <source>
        <dbReference type="ARBA" id="ARBA00001971"/>
    </source>
</evidence>
<evidence type="ECO:0000256" key="7">
    <source>
        <dbReference type="ARBA" id="ARBA00023002"/>
    </source>
</evidence>
<keyword evidence="7" id="KW-0560">Oxidoreductase</keyword>
<dbReference type="GO" id="GO:0016020">
    <property type="term" value="C:membrane"/>
    <property type="evidence" value="ECO:0007669"/>
    <property type="project" value="UniProtKB-SubCell"/>
</dbReference>
<dbReference type="PANTHER" id="PTHR46206:SF6">
    <property type="entry name" value="CYTOCHROME P450 MONOOXYGENASE AN1598-RELATED"/>
    <property type="match status" value="1"/>
</dbReference>
<dbReference type="CDD" id="cd11041">
    <property type="entry name" value="CYP503A1-like"/>
    <property type="match status" value="1"/>
</dbReference>
<keyword evidence="10" id="KW-0325">Glycoprotein</keyword>
<comment type="pathway">
    <text evidence="3">Secondary metabolite biosynthesis.</text>
</comment>
<dbReference type="GO" id="GO:0005506">
    <property type="term" value="F:iron ion binding"/>
    <property type="evidence" value="ECO:0007669"/>
    <property type="project" value="InterPro"/>
</dbReference>
<keyword evidence="11" id="KW-0472">Membrane</keyword>
<dbReference type="Pfam" id="PF00067">
    <property type="entry name" value="p450"/>
    <property type="match status" value="1"/>
</dbReference>
<evidence type="ECO:0000256" key="10">
    <source>
        <dbReference type="ARBA" id="ARBA00023180"/>
    </source>
</evidence>
<keyword evidence="5" id="KW-0349">Heme</keyword>
<evidence type="ECO:0000256" key="9">
    <source>
        <dbReference type="ARBA" id="ARBA00023033"/>
    </source>
</evidence>
<name>R9URF2_EPIAO</name>
<dbReference type="GO" id="GO:0004497">
    <property type="term" value="F:monooxygenase activity"/>
    <property type="evidence" value="ECO:0007669"/>
    <property type="project" value="UniProtKB-KW"/>
</dbReference>
<keyword evidence="11" id="KW-0812">Transmembrane</keyword>
<dbReference type="InterPro" id="IPR001128">
    <property type="entry name" value="Cyt_P450"/>
</dbReference>
<keyword evidence="8" id="KW-0408">Iron</keyword>
<keyword evidence="11" id="KW-1133">Transmembrane helix</keyword>
<proteinExistence type="inferred from homology"/>
<evidence type="ECO:0000256" key="11">
    <source>
        <dbReference type="SAM" id="Phobius"/>
    </source>
</evidence>
<evidence type="ECO:0000256" key="8">
    <source>
        <dbReference type="ARBA" id="ARBA00023004"/>
    </source>
</evidence>
<feature type="transmembrane region" description="Helical" evidence="11">
    <location>
        <begin position="27"/>
        <end position="46"/>
    </location>
</feature>
<keyword evidence="6" id="KW-0479">Metal-binding</keyword>
<sequence length="536" mass="60745">MSASSTSELRTGETWATAIQTGPNGLLWSQVLAALVVVSFCTWLYFPKFNNLKVPFVGYRSWWEPGLVARVRFAIQAPAIISEGYSKRRNAAYRISRIDGDLLVLPRKYLDELHNVPQKQLSSIRGLIKNFGGRYGGIGLLGESNIGTQALQSKITPNLVKLSESMRDELKYALKKEIPDCQEWTAVPIQPLLLTIIERITNRVFIGLPLCRNEEWLATAHKHSHNVTLTQIAMRAVPPFARPALDLILPTAWRYKAAVRQAKKILIPEIQRRRHLEETDPDYEKPNDLLQAMMDLSTPGDRDSQSQNLAHRQLLMTLVAGHSTAAAGCHALFDFVSRPHYLEAVRTEALEVLREEGGEWKRQSLSKLWKLDSFLRESQRYNPPIGFHRIVQDPAGVTLHDGMCLPFGTHVCITPHSVSRDTTIIPNADEFDGLRYFEQRRRSPDDATKHQHATADKDHLHFGYGTWSCPGRFLASAMLKMTIAELLLRYDFQYSQGKSRPVNSSFEEFPYVDVETPLLMRCRERGNGNLNCSNAT</sequence>
<comment type="subcellular location">
    <subcellularLocation>
        <location evidence="2">Membrane</location>
        <topology evidence="2">Single-pass membrane protein</topology>
    </subcellularLocation>
</comment>